<dbReference type="Pfam" id="PF03641">
    <property type="entry name" value="Lysine_decarbox"/>
    <property type="match status" value="1"/>
</dbReference>
<dbReference type="Gene3D" id="3.40.50.450">
    <property type="match status" value="1"/>
</dbReference>
<organism evidence="1 2">
    <name type="scientific">Polarella glacialis</name>
    <name type="common">Dinoflagellate</name>
    <dbReference type="NCBI Taxonomy" id="89957"/>
    <lineage>
        <taxon>Eukaryota</taxon>
        <taxon>Sar</taxon>
        <taxon>Alveolata</taxon>
        <taxon>Dinophyceae</taxon>
        <taxon>Suessiales</taxon>
        <taxon>Suessiaceae</taxon>
        <taxon>Polarella</taxon>
    </lineage>
</organism>
<gene>
    <name evidence="1" type="ORF">PGLA2088_LOCUS45703</name>
</gene>
<dbReference type="GO" id="GO:0016799">
    <property type="term" value="F:hydrolase activity, hydrolyzing N-glycosyl compounds"/>
    <property type="evidence" value="ECO:0007669"/>
    <property type="project" value="TreeGrafter"/>
</dbReference>
<dbReference type="NCBIfam" id="TIGR00730">
    <property type="entry name" value="Rossman fold protein, TIGR00730 family"/>
    <property type="match status" value="1"/>
</dbReference>
<dbReference type="GO" id="GO:0005829">
    <property type="term" value="C:cytosol"/>
    <property type="evidence" value="ECO:0007669"/>
    <property type="project" value="TreeGrafter"/>
</dbReference>
<dbReference type="InterPro" id="IPR005269">
    <property type="entry name" value="LOG"/>
</dbReference>
<evidence type="ECO:0008006" key="3">
    <source>
        <dbReference type="Google" id="ProtNLM"/>
    </source>
</evidence>
<sequence length="179" mass="19316">MGVLSCCVYLGSSLGTSPEFAEAADAFGSLLAKHKVRVIYGGASSGCMGRLADAALGAGGDVVGVFPGGSLPAEILHQGLTESISVASMHERKEKMYELSGMFVAMPGGIGTWEEIFEIITWKKLGRHNKPVVIMNLNGYYDPILEQCRRSEEENFMPPRDELFRVVTAVDQMEAILKG</sequence>
<dbReference type="SUPFAM" id="SSF102405">
    <property type="entry name" value="MCP/YpsA-like"/>
    <property type="match status" value="1"/>
</dbReference>
<comment type="caution">
    <text evidence="1">The sequence shown here is derived from an EMBL/GenBank/DDBJ whole genome shotgun (WGS) entry which is preliminary data.</text>
</comment>
<dbReference type="AlphaFoldDB" id="A0A813LJ00"/>
<evidence type="ECO:0000313" key="2">
    <source>
        <dbReference type="Proteomes" id="UP000626109"/>
    </source>
</evidence>
<name>A0A813LJ00_POLGL</name>
<dbReference type="PANTHER" id="PTHR31223">
    <property type="entry name" value="LOG FAMILY PROTEIN YJL055W"/>
    <property type="match status" value="1"/>
</dbReference>
<proteinExistence type="predicted"/>
<reference evidence="1" key="1">
    <citation type="submission" date="2021-02" db="EMBL/GenBank/DDBJ databases">
        <authorList>
            <person name="Dougan E. K."/>
            <person name="Rhodes N."/>
            <person name="Thang M."/>
            <person name="Chan C."/>
        </authorList>
    </citation>
    <scope>NUCLEOTIDE SEQUENCE</scope>
</reference>
<dbReference type="InterPro" id="IPR031100">
    <property type="entry name" value="LOG_fam"/>
</dbReference>
<protein>
    <recommendedName>
        <fullName evidence="3">Cytokinin riboside 5'-monophosphate phosphoribohydrolase</fullName>
    </recommendedName>
</protein>
<evidence type="ECO:0000313" key="1">
    <source>
        <dbReference type="EMBL" id="CAE8730316.1"/>
    </source>
</evidence>
<dbReference type="Proteomes" id="UP000626109">
    <property type="component" value="Unassembled WGS sequence"/>
</dbReference>
<dbReference type="EMBL" id="CAJNNW010035828">
    <property type="protein sequence ID" value="CAE8730316.1"/>
    <property type="molecule type" value="Genomic_DNA"/>
</dbReference>
<accession>A0A813LJ00</accession>
<dbReference type="PANTHER" id="PTHR31223:SF70">
    <property type="entry name" value="LOG FAMILY PROTEIN YJL055W"/>
    <property type="match status" value="1"/>
</dbReference>
<dbReference type="GO" id="GO:0009691">
    <property type="term" value="P:cytokinin biosynthetic process"/>
    <property type="evidence" value="ECO:0007669"/>
    <property type="project" value="InterPro"/>
</dbReference>